<accession>A0A4C1WYN5</accession>
<dbReference type="Proteomes" id="UP000299102">
    <property type="component" value="Unassembled WGS sequence"/>
</dbReference>
<proteinExistence type="predicted"/>
<keyword evidence="2" id="KW-1185">Reference proteome</keyword>
<name>A0A4C1WYN5_EUMVA</name>
<evidence type="ECO:0000313" key="1">
    <source>
        <dbReference type="EMBL" id="GBP55155.1"/>
    </source>
</evidence>
<sequence length="92" mass="10282">MAHFEHDLYSERNKIFAYCNAGEAFSRKYVIWAENRVRCAGRARARRLNYGRAGGGGRASFPRPRVLAFNSGPGVFSVSNAAADRILNFVKL</sequence>
<protein>
    <submittedName>
        <fullName evidence="1">Uncharacterized protein</fullName>
    </submittedName>
</protein>
<evidence type="ECO:0000313" key="2">
    <source>
        <dbReference type="Proteomes" id="UP000299102"/>
    </source>
</evidence>
<gene>
    <name evidence="1" type="ORF">EVAR_90177_1</name>
</gene>
<comment type="caution">
    <text evidence="1">The sequence shown here is derived from an EMBL/GenBank/DDBJ whole genome shotgun (WGS) entry which is preliminary data.</text>
</comment>
<reference evidence="1 2" key="1">
    <citation type="journal article" date="2019" name="Commun. Biol.">
        <title>The bagworm genome reveals a unique fibroin gene that provides high tensile strength.</title>
        <authorList>
            <person name="Kono N."/>
            <person name="Nakamura H."/>
            <person name="Ohtoshi R."/>
            <person name="Tomita M."/>
            <person name="Numata K."/>
            <person name="Arakawa K."/>
        </authorList>
    </citation>
    <scope>NUCLEOTIDE SEQUENCE [LARGE SCALE GENOMIC DNA]</scope>
</reference>
<dbReference type="AlphaFoldDB" id="A0A4C1WYN5"/>
<dbReference type="EMBL" id="BGZK01000662">
    <property type="protein sequence ID" value="GBP55155.1"/>
    <property type="molecule type" value="Genomic_DNA"/>
</dbReference>
<organism evidence="1 2">
    <name type="scientific">Eumeta variegata</name>
    <name type="common">Bagworm moth</name>
    <name type="synonym">Eumeta japonica</name>
    <dbReference type="NCBI Taxonomy" id="151549"/>
    <lineage>
        <taxon>Eukaryota</taxon>
        <taxon>Metazoa</taxon>
        <taxon>Ecdysozoa</taxon>
        <taxon>Arthropoda</taxon>
        <taxon>Hexapoda</taxon>
        <taxon>Insecta</taxon>
        <taxon>Pterygota</taxon>
        <taxon>Neoptera</taxon>
        <taxon>Endopterygota</taxon>
        <taxon>Lepidoptera</taxon>
        <taxon>Glossata</taxon>
        <taxon>Ditrysia</taxon>
        <taxon>Tineoidea</taxon>
        <taxon>Psychidae</taxon>
        <taxon>Oiketicinae</taxon>
        <taxon>Eumeta</taxon>
    </lineage>
</organism>